<keyword evidence="7 11" id="KW-0798">TonB box</keyword>
<evidence type="ECO:0008006" key="17">
    <source>
        <dbReference type="Google" id="ProtNLM"/>
    </source>
</evidence>
<dbReference type="Pfam" id="PF00593">
    <property type="entry name" value="TonB_dep_Rec_b-barrel"/>
    <property type="match status" value="1"/>
</dbReference>
<dbReference type="SUPFAM" id="SSF56935">
    <property type="entry name" value="Porins"/>
    <property type="match status" value="1"/>
</dbReference>
<keyword evidence="3 10" id="KW-1134">Transmembrane beta strand</keyword>
<keyword evidence="9 10" id="KW-0998">Cell outer membrane</keyword>
<dbReference type="GO" id="GO:0015889">
    <property type="term" value="P:cobalamin transport"/>
    <property type="evidence" value="ECO:0007669"/>
    <property type="project" value="TreeGrafter"/>
</dbReference>
<comment type="subcellular location">
    <subcellularLocation>
        <location evidence="1 10">Cell outer membrane</location>
        <topology evidence="1 10">Multi-pass membrane protein</topology>
    </subcellularLocation>
</comment>
<dbReference type="PROSITE" id="PS52016">
    <property type="entry name" value="TONB_DEPENDENT_REC_3"/>
    <property type="match status" value="1"/>
</dbReference>
<feature type="domain" description="TonB-dependent receptor-like beta-barrel" evidence="13">
    <location>
        <begin position="245"/>
        <end position="604"/>
    </location>
</feature>
<keyword evidence="2 10" id="KW-0813">Transport</keyword>
<dbReference type="Pfam" id="PF07715">
    <property type="entry name" value="Plug"/>
    <property type="match status" value="1"/>
</dbReference>
<keyword evidence="16" id="KW-1185">Reference proteome</keyword>
<dbReference type="InterPro" id="IPR000531">
    <property type="entry name" value="Beta-barrel_TonB"/>
</dbReference>
<evidence type="ECO:0000256" key="5">
    <source>
        <dbReference type="ARBA" id="ARBA00022729"/>
    </source>
</evidence>
<keyword evidence="5" id="KW-0732">Signal</keyword>
<comment type="caution">
    <text evidence="15">The sequence shown here is derived from an EMBL/GenBank/DDBJ whole genome shotgun (WGS) entry which is preliminary data.</text>
</comment>
<keyword evidence="8 10" id="KW-0472">Membrane</keyword>
<proteinExistence type="inferred from homology"/>
<evidence type="ECO:0000256" key="8">
    <source>
        <dbReference type="ARBA" id="ARBA00023136"/>
    </source>
</evidence>
<evidence type="ECO:0000256" key="7">
    <source>
        <dbReference type="ARBA" id="ARBA00023077"/>
    </source>
</evidence>
<dbReference type="InterPro" id="IPR010916">
    <property type="entry name" value="TonB_box_CS"/>
</dbReference>
<dbReference type="InterPro" id="IPR012910">
    <property type="entry name" value="Plug_dom"/>
</dbReference>
<evidence type="ECO:0000256" key="10">
    <source>
        <dbReference type="PROSITE-ProRule" id="PRU01360"/>
    </source>
</evidence>
<dbReference type="Proteomes" id="UP000241167">
    <property type="component" value="Unassembled WGS sequence"/>
</dbReference>
<dbReference type="PROSITE" id="PS00430">
    <property type="entry name" value="TONB_DEPENDENT_REC_1"/>
    <property type="match status" value="1"/>
</dbReference>
<evidence type="ECO:0000313" key="15">
    <source>
        <dbReference type="EMBL" id="PSJ39906.1"/>
    </source>
</evidence>
<gene>
    <name evidence="15" type="ORF">C7I55_15255</name>
</gene>
<name>A0A2P7QPL3_9SPHN</name>
<dbReference type="PANTHER" id="PTHR30069">
    <property type="entry name" value="TONB-DEPENDENT OUTER MEMBRANE RECEPTOR"/>
    <property type="match status" value="1"/>
</dbReference>
<evidence type="ECO:0000256" key="6">
    <source>
        <dbReference type="ARBA" id="ARBA00023065"/>
    </source>
</evidence>
<dbReference type="InterPro" id="IPR037066">
    <property type="entry name" value="Plug_dom_sf"/>
</dbReference>
<dbReference type="CDD" id="cd01347">
    <property type="entry name" value="ligand_gated_channel"/>
    <property type="match status" value="1"/>
</dbReference>
<dbReference type="InterPro" id="IPR039426">
    <property type="entry name" value="TonB-dep_rcpt-like"/>
</dbReference>
<reference evidence="15 16" key="1">
    <citation type="submission" date="2018-03" db="EMBL/GenBank/DDBJ databases">
        <title>The draft genome of Sphingosinicella sp. GL-C-18.</title>
        <authorList>
            <person name="Liu L."/>
            <person name="Li L."/>
            <person name="Liang L."/>
            <person name="Zhang X."/>
            <person name="Wang T."/>
        </authorList>
    </citation>
    <scope>NUCLEOTIDE SEQUENCE [LARGE SCALE GENOMIC DNA]</scope>
    <source>
        <strain evidence="15 16">GL-C-18</strain>
    </source>
</reference>
<dbReference type="PANTHER" id="PTHR30069:SF53">
    <property type="entry name" value="COLICIN I RECEPTOR-RELATED"/>
    <property type="match status" value="1"/>
</dbReference>
<evidence type="ECO:0000256" key="11">
    <source>
        <dbReference type="PROSITE-ProRule" id="PRU10143"/>
    </source>
</evidence>
<dbReference type="AlphaFoldDB" id="A0A2P7QPL3"/>
<feature type="short sequence motif" description="TonB box" evidence="11">
    <location>
        <begin position="32"/>
        <end position="38"/>
    </location>
</feature>
<dbReference type="EMBL" id="PXYI01000004">
    <property type="protein sequence ID" value="PSJ39906.1"/>
    <property type="molecule type" value="Genomic_DNA"/>
</dbReference>
<evidence type="ECO:0000313" key="16">
    <source>
        <dbReference type="Proteomes" id="UP000241167"/>
    </source>
</evidence>
<keyword evidence="6" id="KW-0406">Ion transport</keyword>
<feature type="domain" description="TonB-dependent receptor plug" evidence="14">
    <location>
        <begin position="44"/>
        <end position="151"/>
    </location>
</feature>
<keyword evidence="4 10" id="KW-0812">Transmembrane</keyword>
<organism evidence="15 16">
    <name type="scientific">Allosphingosinicella deserti</name>
    <dbReference type="NCBI Taxonomy" id="2116704"/>
    <lineage>
        <taxon>Bacteria</taxon>
        <taxon>Pseudomonadati</taxon>
        <taxon>Pseudomonadota</taxon>
        <taxon>Alphaproteobacteria</taxon>
        <taxon>Sphingomonadales</taxon>
        <taxon>Sphingomonadaceae</taxon>
        <taxon>Allosphingosinicella</taxon>
    </lineage>
</organism>
<evidence type="ECO:0000256" key="3">
    <source>
        <dbReference type="ARBA" id="ARBA00022452"/>
    </source>
</evidence>
<sequence length="633" mass="67797">MSLFKEDTVSPFLILAALAAPTTAADAATQDSIVVTAAREPLDAESAPVSVTIFGSETMQALGLPSATDLLRLSPGVSVATTGPRGTQTQLRIRGAEANHTLLFVDGIRFNDPAAGNEARFELLTTDSLSRVEIVRGPQSALWGSEALGGVIAIETADPIGGTKASLLGEYGSFDSVRASAQFAAGTDTAGVSGSAGWLSSDGIDSFGDGGENDGFETFSASLKGIVRPADGIELGVAGHWIEGTSEFDGTDPVTFARADTLDETRNRIGAIRGWAKADVDGWSLQGDLGWLGSTNRNRLDDEPLNRTSGERLSAGAQVSRTLGRSRLTAAIEHQAEDFRARDQVYFGGTDQDRGRHLTAFIGEWHARWSEQISTDLSVRHDSFSEFRDATTFRAAAVIEPTAGWRLHAAYGEGIAQPSFYDLYGFFPGSFAGNPMLKAESSRGWEAGARWQSGAFSAGITGFSNRLNSEIVDTYDPATFLSSTANAQGKSRRRGIELDGSWRLSAAATIGVNYTYLDAEEQKTSGTTPIRELRRPRHSANLIANGTAGRLSWGATAGYVGKRGDTDFDFFPSPRVTLDDYLLASLRLGWRINDRIEAYARIENAFDADYQDVVGYNTPGRAGYAGLRIRFGD</sequence>
<dbReference type="InterPro" id="IPR036942">
    <property type="entry name" value="Beta-barrel_TonB_sf"/>
</dbReference>
<dbReference type="GO" id="GO:0006811">
    <property type="term" value="P:monoatomic ion transport"/>
    <property type="evidence" value="ECO:0007669"/>
    <property type="project" value="UniProtKB-KW"/>
</dbReference>
<evidence type="ECO:0000256" key="9">
    <source>
        <dbReference type="ARBA" id="ARBA00023237"/>
    </source>
</evidence>
<dbReference type="GO" id="GO:0009279">
    <property type="term" value="C:cell outer membrane"/>
    <property type="evidence" value="ECO:0007669"/>
    <property type="project" value="UniProtKB-SubCell"/>
</dbReference>
<comment type="similarity">
    <text evidence="10 12">Belongs to the TonB-dependent receptor family.</text>
</comment>
<evidence type="ECO:0000256" key="2">
    <source>
        <dbReference type="ARBA" id="ARBA00022448"/>
    </source>
</evidence>
<accession>A0A2P7QPL3</accession>
<evidence type="ECO:0000256" key="4">
    <source>
        <dbReference type="ARBA" id="ARBA00022692"/>
    </source>
</evidence>
<evidence type="ECO:0000259" key="13">
    <source>
        <dbReference type="Pfam" id="PF00593"/>
    </source>
</evidence>
<dbReference type="Gene3D" id="2.40.170.20">
    <property type="entry name" value="TonB-dependent receptor, beta-barrel domain"/>
    <property type="match status" value="1"/>
</dbReference>
<dbReference type="Gene3D" id="2.170.130.10">
    <property type="entry name" value="TonB-dependent receptor, plug domain"/>
    <property type="match status" value="1"/>
</dbReference>
<evidence type="ECO:0000256" key="1">
    <source>
        <dbReference type="ARBA" id="ARBA00004571"/>
    </source>
</evidence>
<evidence type="ECO:0000259" key="14">
    <source>
        <dbReference type="Pfam" id="PF07715"/>
    </source>
</evidence>
<protein>
    <recommendedName>
        <fullName evidence="17">TonB-dependent receptor</fullName>
    </recommendedName>
</protein>
<evidence type="ECO:0000256" key="12">
    <source>
        <dbReference type="RuleBase" id="RU003357"/>
    </source>
</evidence>